<evidence type="ECO:0000256" key="4">
    <source>
        <dbReference type="ARBA" id="ARBA00043988"/>
    </source>
</evidence>
<dbReference type="GO" id="GO:0032259">
    <property type="term" value="P:methylation"/>
    <property type="evidence" value="ECO:0007669"/>
    <property type="project" value="UniProtKB-KW"/>
</dbReference>
<keyword evidence="2" id="KW-0808">Transferase</keyword>
<dbReference type="Proteomes" id="UP001448207">
    <property type="component" value="Unassembled WGS sequence"/>
</dbReference>
<keyword evidence="6" id="KW-1185">Reference proteome</keyword>
<accession>A0ABR3B502</accession>
<evidence type="ECO:0000256" key="1">
    <source>
        <dbReference type="ARBA" id="ARBA00022603"/>
    </source>
</evidence>
<dbReference type="PANTHER" id="PTHR14614">
    <property type="entry name" value="HEPATOCELLULAR CARCINOMA-ASSOCIATED ANTIGEN"/>
    <property type="match status" value="1"/>
</dbReference>
<dbReference type="Gene3D" id="3.40.50.150">
    <property type="entry name" value="Vaccinia Virus protein VP39"/>
    <property type="match status" value="1"/>
</dbReference>
<gene>
    <name evidence="5" type="ORF">J3Q64DRAFT_1697616</name>
</gene>
<evidence type="ECO:0000256" key="3">
    <source>
        <dbReference type="ARBA" id="ARBA00022691"/>
    </source>
</evidence>
<comment type="caution">
    <text evidence="5">The sequence shown here is derived from an EMBL/GenBank/DDBJ whole genome shotgun (WGS) entry which is preliminary data.</text>
</comment>
<keyword evidence="3" id="KW-0949">S-adenosyl-L-methionine</keyword>
<sequence>MDRFNKVLDPAYGCYVWPSAIIMGDYVWNQRHKFANRTVLEVGAGTSLPSLILAKITSPPRLILSDLPELLPVIQDCLALNKIKPSEDQLWVRPLVWGELGLNGIDQLTEEVSCSWDTIDYILGSDTFYDPADFEKLIMLVSHVIHRHNKNCVFITAYQERSAKRSIQYLLDKWSLQCQLIPKESFELESTRAEDVNVHSGTLASVFLLEIKIRL</sequence>
<organism evidence="5 6">
    <name type="scientific">Phycomyces blakesleeanus</name>
    <dbReference type="NCBI Taxonomy" id="4837"/>
    <lineage>
        <taxon>Eukaryota</taxon>
        <taxon>Fungi</taxon>
        <taxon>Fungi incertae sedis</taxon>
        <taxon>Mucoromycota</taxon>
        <taxon>Mucoromycotina</taxon>
        <taxon>Mucoromycetes</taxon>
        <taxon>Mucorales</taxon>
        <taxon>Phycomycetaceae</taxon>
        <taxon>Phycomyces</taxon>
    </lineage>
</organism>
<evidence type="ECO:0000256" key="2">
    <source>
        <dbReference type="ARBA" id="ARBA00022679"/>
    </source>
</evidence>
<dbReference type="SUPFAM" id="SSF53335">
    <property type="entry name" value="S-adenosyl-L-methionine-dependent methyltransferases"/>
    <property type="match status" value="1"/>
</dbReference>
<dbReference type="EMBL" id="JBCLYO010000006">
    <property type="protein sequence ID" value="KAL0087831.1"/>
    <property type="molecule type" value="Genomic_DNA"/>
</dbReference>
<dbReference type="PANTHER" id="PTHR14614:SF164">
    <property type="entry name" value="HISTONE-ARGININE METHYLTRANSFERASE METTL23"/>
    <property type="match status" value="1"/>
</dbReference>
<dbReference type="InterPro" id="IPR019410">
    <property type="entry name" value="Methyltransf_16"/>
</dbReference>
<evidence type="ECO:0000313" key="6">
    <source>
        <dbReference type="Proteomes" id="UP001448207"/>
    </source>
</evidence>
<dbReference type="Pfam" id="PF10294">
    <property type="entry name" value="Methyltransf_16"/>
    <property type="match status" value="1"/>
</dbReference>
<reference evidence="5 6" key="1">
    <citation type="submission" date="2024-04" db="EMBL/GenBank/DDBJ databases">
        <title>Symmetric and asymmetric DNA N6-adenine methylation regulates different biological responses in Mucorales.</title>
        <authorList>
            <consortium name="Lawrence Berkeley National Laboratory"/>
            <person name="Lax C."/>
            <person name="Mondo S.J."/>
            <person name="Osorio-Concepcion M."/>
            <person name="Muszewska A."/>
            <person name="Corrochano-Luque M."/>
            <person name="Gutierrez G."/>
            <person name="Riley R."/>
            <person name="Lipzen A."/>
            <person name="Guo J."/>
            <person name="Hundley H."/>
            <person name="Amirebrahimi M."/>
            <person name="Ng V."/>
            <person name="Lorenzo-Gutierrez D."/>
            <person name="Binder U."/>
            <person name="Yang J."/>
            <person name="Song Y."/>
            <person name="Canovas D."/>
            <person name="Navarro E."/>
            <person name="Freitag M."/>
            <person name="Gabaldon T."/>
            <person name="Grigoriev I.V."/>
            <person name="Corrochano L.M."/>
            <person name="Nicolas F.E."/>
            <person name="Garre V."/>
        </authorList>
    </citation>
    <scope>NUCLEOTIDE SEQUENCE [LARGE SCALE GENOMIC DNA]</scope>
    <source>
        <strain evidence="5 6">L51</strain>
    </source>
</reference>
<name>A0ABR3B502_PHYBL</name>
<keyword evidence="1 5" id="KW-0489">Methyltransferase</keyword>
<protein>
    <submittedName>
        <fullName evidence="5">Methyltransferase-domain-containing protein</fullName>
    </submittedName>
</protein>
<comment type="similarity">
    <text evidence="4">Belongs to the methyltransferase superfamily. METTL23 family.</text>
</comment>
<evidence type="ECO:0000313" key="5">
    <source>
        <dbReference type="EMBL" id="KAL0087831.1"/>
    </source>
</evidence>
<proteinExistence type="inferred from homology"/>
<dbReference type="InterPro" id="IPR029063">
    <property type="entry name" value="SAM-dependent_MTases_sf"/>
</dbReference>
<dbReference type="GO" id="GO:0008168">
    <property type="term" value="F:methyltransferase activity"/>
    <property type="evidence" value="ECO:0007669"/>
    <property type="project" value="UniProtKB-KW"/>
</dbReference>